<comment type="similarity">
    <text evidence="3">Belongs to the TO family.</text>
</comment>
<evidence type="ECO:0000256" key="4">
    <source>
        <dbReference type="SAM" id="SignalP"/>
    </source>
</evidence>
<gene>
    <name evidence="5" type="ORF">L798_02062</name>
</gene>
<name>A0A067RQR7_ZOONE</name>
<keyword evidence="2" id="KW-0090">Biological rhythms</keyword>
<proteinExistence type="inferred from homology"/>
<dbReference type="OMA" id="KTCRQND"/>
<dbReference type="InterPro" id="IPR010562">
    <property type="entry name" value="Haemolymph_juvenile_hormone-bd"/>
</dbReference>
<dbReference type="FunCoup" id="A0A067RQR7">
    <property type="interactions" value="26"/>
</dbReference>
<dbReference type="EMBL" id="KK852521">
    <property type="protein sequence ID" value="KDR22099.1"/>
    <property type="molecule type" value="Genomic_DNA"/>
</dbReference>
<dbReference type="PANTHER" id="PTHR11008">
    <property type="entry name" value="PROTEIN TAKEOUT-LIKE PROTEIN"/>
    <property type="match status" value="1"/>
</dbReference>
<dbReference type="Gene3D" id="3.15.10.30">
    <property type="entry name" value="Haemolymph juvenile hormone binding protein"/>
    <property type="match status" value="1"/>
</dbReference>
<keyword evidence="6" id="KW-1185">Reference proteome</keyword>
<dbReference type="InterPro" id="IPR038606">
    <property type="entry name" value="To_sf"/>
</dbReference>
<dbReference type="GO" id="GO:0007623">
    <property type="term" value="P:circadian rhythm"/>
    <property type="evidence" value="ECO:0007669"/>
    <property type="project" value="UniProtKB-ARBA"/>
</dbReference>
<feature type="signal peptide" evidence="4">
    <location>
        <begin position="1"/>
        <end position="17"/>
    </location>
</feature>
<dbReference type="Pfam" id="PF06585">
    <property type="entry name" value="JHBP"/>
    <property type="match status" value="1"/>
</dbReference>
<reference evidence="5 6" key="1">
    <citation type="journal article" date="2014" name="Nat. Commun.">
        <title>Molecular traces of alternative social organization in a termite genome.</title>
        <authorList>
            <person name="Terrapon N."/>
            <person name="Li C."/>
            <person name="Robertson H.M."/>
            <person name="Ji L."/>
            <person name="Meng X."/>
            <person name="Booth W."/>
            <person name="Chen Z."/>
            <person name="Childers C.P."/>
            <person name="Glastad K.M."/>
            <person name="Gokhale K."/>
            <person name="Gowin J."/>
            <person name="Gronenberg W."/>
            <person name="Hermansen R.A."/>
            <person name="Hu H."/>
            <person name="Hunt B.G."/>
            <person name="Huylmans A.K."/>
            <person name="Khalil S.M."/>
            <person name="Mitchell R.D."/>
            <person name="Munoz-Torres M.C."/>
            <person name="Mustard J.A."/>
            <person name="Pan H."/>
            <person name="Reese J.T."/>
            <person name="Scharf M.E."/>
            <person name="Sun F."/>
            <person name="Vogel H."/>
            <person name="Xiao J."/>
            <person name="Yang W."/>
            <person name="Yang Z."/>
            <person name="Yang Z."/>
            <person name="Zhou J."/>
            <person name="Zhu J."/>
            <person name="Brent C.S."/>
            <person name="Elsik C.G."/>
            <person name="Goodisman M.A."/>
            <person name="Liberles D.A."/>
            <person name="Roe R.M."/>
            <person name="Vargo E.L."/>
            <person name="Vilcinskas A."/>
            <person name="Wang J."/>
            <person name="Bornberg-Bauer E."/>
            <person name="Korb J."/>
            <person name="Zhang G."/>
            <person name="Liebig J."/>
        </authorList>
    </citation>
    <scope>NUCLEOTIDE SEQUENCE [LARGE SCALE GENOMIC DNA]</scope>
    <source>
        <tissue evidence="5">Whole organism</tissue>
    </source>
</reference>
<dbReference type="FunFam" id="3.15.10.30:FF:000001">
    <property type="entry name" value="Takeout-like protein 1"/>
    <property type="match status" value="1"/>
</dbReference>
<accession>A0A067RQR7</accession>
<dbReference type="OrthoDB" id="8194225at2759"/>
<dbReference type="GO" id="GO:0005615">
    <property type="term" value="C:extracellular space"/>
    <property type="evidence" value="ECO:0007669"/>
    <property type="project" value="TreeGrafter"/>
</dbReference>
<dbReference type="AlphaFoldDB" id="A0A067RQR7"/>
<evidence type="ECO:0000313" key="5">
    <source>
        <dbReference type="EMBL" id="KDR22099.1"/>
    </source>
</evidence>
<dbReference type="eggNOG" id="ENOG502SQBT">
    <property type="taxonomic scope" value="Eukaryota"/>
</dbReference>
<evidence type="ECO:0000313" key="6">
    <source>
        <dbReference type="Proteomes" id="UP000027135"/>
    </source>
</evidence>
<dbReference type="Proteomes" id="UP000027135">
    <property type="component" value="Unassembled WGS sequence"/>
</dbReference>
<evidence type="ECO:0000256" key="1">
    <source>
        <dbReference type="ARBA" id="ARBA00022729"/>
    </source>
</evidence>
<keyword evidence="1 4" id="KW-0732">Signal</keyword>
<dbReference type="InParanoid" id="A0A067RQR7"/>
<dbReference type="SMART" id="SM00700">
    <property type="entry name" value="JHBP"/>
    <property type="match status" value="1"/>
</dbReference>
<protein>
    <submittedName>
        <fullName evidence="5">Protein takeout</fullName>
    </submittedName>
</protein>
<evidence type="ECO:0000256" key="3">
    <source>
        <dbReference type="ARBA" id="ARBA00060902"/>
    </source>
</evidence>
<feature type="chain" id="PRO_5001648661" evidence="4">
    <location>
        <begin position="18"/>
        <end position="252"/>
    </location>
</feature>
<evidence type="ECO:0000256" key="2">
    <source>
        <dbReference type="ARBA" id="ARBA00023108"/>
    </source>
</evidence>
<organism evidence="5 6">
    <name type="scientific">Zootermopsis nevadensis</name>
    <name type="common">Dampwood termite</name>
    <dbReference type="NCBI Taxonomy" id="136037"/>
    <lineage>
        <taxon>Eukaryota</taxon>
        <taxon>Metazoa</taxon>
        <taxon>Ecdysozoa</taxon>
        <taxon>Arthropoda</taxon>
        <taxon>Hexapoda</taxon>
        <taxon>Insecta</taxon>
        <taxon>Pterygota</taxon>
        <taxon>Neoptera</taxon>
        <taxon>Polyneoptera</taxon>
        <taxon>Dictyoptera</taxon>
        <taxon>Blattodea</taxon>
        <taxon>Blattoidea</taxon>
        <taxon>Termitoidae</taxon>
        <taxon>Termopsidae</taxon>
        <taxon>Zootermopsis</taxon>
    </lineage>
</organism>
<sequence>MWRVVLLAVSSVCLSHAALPLPSYIKPCARTDPEFNKCALKSGREAIPQVIKGDRKYKVPQLDPLSIEELKIADDGSSRVGLSLVMKNAKVYGMRNSELQETNFDFVKKHNHHEMVVSHAEIIGKYEVNGRVLLLPITGSGDINITLENTKVTYDHDYTLEPVNGQIFMVIKNPTAKVTPVRAYFHLTNLFNGDPVLGNHMNNFLDENWRDVYKELSPAVITAFTEIITAILTGISNAVPFDVGFPEKLPSD</sequence>
<dbReference type="PANTHER" id="PTHR11008:SF32">
    <property type="entry name" value="CIRCADIAN CLOCK-CONTROLLED PROTEIN DAYWAKE-RELATED"/>
    <property type="match status" value="1"/>
</dbReference>